<organism evidence="2 3">
    <name type="scientific">Hapsidospora chrysogenum (strain ATCC 11550 / CBS 779.69 / DSM 880 / IAM 14645 / JCM 23072 / IMI 49137)</name>
    <name type="common">Acremonium chrysogenum</name>
    <dbReference type="NCBI Taxonomy" id="857340"/>
    <lineage>
        <taxon>Eukaryota</taxon>
        <taxon>Fungi</taxon>
        <taxon>Dikarya</taxon>
        <taxon>Ascomycota</taxon>
        <taxon>Pezizomycotina</taxon>
        <taxon>Sordariomycetes</taxon>
        <taxon>Hypocreomycetidae</taxon>
        <taxon>Hypocreales</taxon>
        <taxon>Bionectriaceae</taxon>
        <taxon>Hapsidospora</taxon>
    </lineage>
</organism>
<dbReference type="EMBL" id="JPKY01000018">
    <property type="protein sequence ID" value="KFH46496.1"/>
    <property type="molecule type" value="Genomic_DNA"/>
</dbReference>
<dbReference type="HOGENOM" id="CLU_2084336_0_0_1"/>
<dbReference type="Proteomes" id="UP000029964">
    <property type="component" value="Unassembled WGS sequence"/>
</dbReference>
<sequence>MAPHLHGIGLFSQSAVVIILFIGAFSRFTHGRFTPRFYAYQLDRAPDDASTRVIPFMDTLLGTLNLFPATRAYALAACVLFQSFGIVVRVRQGKSLIWDLALYTVTAVACWSAFSGR</sequence>
<name>A0A086TAW4_HAPC1</name>
<feature type="transmembrane region" description="Helical" evidence="1">
    <location>
        <begin position="6"/>
        <end position="26"/>
    </location>
</feature>
<keyword evidence="1" id="KW-0812">Transmembrane</keyword>
<proteinExistence type="predicted"/>
<dbReference type="AlphaFoldDB" id="A0A086TAW4"/>
<reference evidence="3" key="1">
    <citation type="journal article" date="2014" name="Genome Announc.">
        <title>Genome sequence and annotation of Acremonium chrysogenum, producer of the beta-lactam antibiotic cephalosporin C.</title>
        <authorList>
            <person name="Terfehr D."/>
            <person name="Dahlmann T.A."/>
            <person name="Specht T."/>
            <person name="Zadra I."/>
            <person name="Kuernsteiner H."/>
            <person name="Kueck U."/>
        </authorList>
    </citation>
    <scope>NUCLEOTIDE SEQUENCE [LARGE SCALE GENOMIC DNA]</scope>
    <source>
        <strain evidence="3">ATCC 11550 / CBS 779.69 / DSM 880 / IAM 14645 / JCM 23072 / IMI 49137</strain>
    </source>
</reference>
<accession>A0A086TAW4</accession>
<protein>
    <submittedName>
        <fullName evidence="2">Uncharacterized protein</fullName>
    </submittedName>
</protein>
<evidence type="ECO:0000313" key="2">
    <source>
        <dbReference type="EMBL" id="KFH46496.1"/>
    </source>
</evidence>
<gene>
    <name evidence="2" type="ORF">ACRE_026630</name>
</gene>
<comment type="caution">
    <text evidence="2">The sequence shown here is derived from an EMBL/GenBank/DDBJ whole genome shotgun (WGS) entry which is preliminary data.</text>
</comment>
<keyword evidence="3" id="KW-1185">Reference proteome</keyword>
<keyword evidence="1" id="KW-1133">Transmembrane helix</keyword>
<evidence type="ECO:0000256" key="1">
    <source>
        <dbReference type="SAM" id="Phobius"/>
    </source>
</evidence>
<dbReference type="OrthoDB" id="2991872at2759"/>
<feature type="transmembrane region" description="Helical" evidence="1">
    <location>
        <begin position="72"/>
        <end position="90"/>
    </location>
</feature>
<keyword evidence="1" id="KW-0472">Membrane</keyword>
<feature type="transmembrane region" description="Helical" evidence="1">
    <location>
        <begin position="96"/>
        <end position="114"/>
    </location>
</feature>
<evidence type="ECO:0000313" key="3">
    <source>
        <dbReference type="Proteomes" id="UP000029964"/>
    </source>
</evidence>